<evidence type="ECO:0000256" key="1">
    <source>
        <dbReference type="ARBA" id="ARBA00004123"/>
    </source>
</evidence>
<keyword evidence="8" id="KW-0132">Cell division</keyword>
<dbReference type="GO" id="GO:0000281">
    <property type="term" value="P:mitotic cytokinesis"/>
    <property type="evidence" value="ECO:0007669"/>
    <property type="project" value="TreeGrafter"/>
</dbReference>
<keyword evidence="9" id="KW-0493">Microtubule</keyword>
<evidence type="ECO:0000256" key="16">
    <source>
        <dbReference type="ARBA" id="ARBA00023328"/>
    </source>
</evidence>
<evidence type="ECO:0000313" key="20">
    <source>
        <dbReference type="Ensembl" id="ENSSFOP00015016556.1"/>
    </source>
</evidence>
<dbReference type="Pfam" id="PF12178">
    <property type="entry name" value="INCENP_N"/>
    <property type="match status" value="1"/>
</dbReference>
<evidence type="ECO:0000313" key="21">
    <source>
        <dbReference type="Proteomes" id="UP000694397"/>
    </source>
</evidence>
<dbReference type="GO" id="GO:0032133">
    <property type="term" value="C:chromosome passenger complex"/>
    <property type="evidence" value="ECO:0007669"/>
    <property type="project" value="TreeGrafter"/>
</dbReference>
<dbReference type="Pfam" id="PF03941">
    <property type="entry name" value="INCENP_ARK-bind"/>
    <property type="match status" value="1"/>
</dbReference>
<dbReference type="PANTHER" id="PTHR13142">
    <property type="entry name" value="INNER CENTROMERE PROTEIN"/>
    <property type="match status" value="1"/>
</dbReference>
<protein>
    <recommendedName>
        <fullName evidence="22">Inner centromere protein ARK-binding domain-containing protein</fullName>
    </recommendedName>
</protein>
<keyword evidence="13" id="KW-0206">Cytoskeleton</keyword>
<name>A0A8C9RMD2_SCLFO</name>
<feature type="compositionally biased region" description="Polar residues" evidence="17">
    <location>
        <begin position="284"/>
        <end position="296"/>
    </location>
</feature>
<organism evidence="20 21">
    <name type="scientific">Scleropages formosus</name>
    <name type="common">Asian bonytongue</name>
    <name type="synonym">Osteoglossum formosum</name>
    <dbReference type="NCBI Taxonomy" id="113540"/>
    <lineage>
        <taxon>Eukaryota</taxon>
        <taxon>Metazoa</taxon>
        <taxon>Chordata</taxon>
        <taxon>Craniata</taxon>
        <taxon>Vertebrata</taxon>
        <taxon>Euteleostomi</taxon>
        <taxon>Actinopterygii</taxon>
        <taxon>Neopterygii</taxon>
        <taxon>Teleostei</taxon>
        <taxon>Osteoglossocephala</taxon>
        <taxon>Osteoglossomorpha</taxon>
        <taxon>Osteoglossiformes</taxon>
        <taxon>Osteoglossidae</taxon>
        <taxon>Scleropages</taxon>
    </lineage>
</organism>
<keyword evidence="7" id="KW-0963">Cytoplasm</keyword>
<sequence>MSLFLATMRSLREMFTEKLQEFQDEVENVHMVWLQEIQQEAVRMFSSDFSAEPELMPKTPSQKKSNRRKRVSLSRGDTRSKRRFSRGTRSNLRRSSVQTLVLIAEEAGVPDLDAQSSTDPEQPKRNTRRNKQQEAIAEAEAAKRVTQVVEGRVAVEAEPCTSAVPSQDASRLSPQRLEPIVLVSAADRRSAELQLEQMNAVGRLATKVAIAGTQATASRRSSMRRSSVRCSLSRRRSLSGLRHSMTQESMRRASRRSFLKKKARRSSSAGSSTSGELSCGAVVNPSNKRLASSSEDIGTPKKKPSPPKKMSSTIKPNMRSFLHTVQKNQVLMSTPGSLGRNAIMKSFIKHTTPLRVDTKERERLRLEALKKKEEQEIERKKKMEEDKKRKQEEMKRSRDERLRKVVEARVKEEQKEEEKKRKIEMKFAQMEEKNDKEKVKKKVASKRQEELELRRKQEEEARRKKIQQAEEEKRQQELQAKRRAEEEQERARKLAEARRAQERERELEKEREKERLRQQQAAAERERLEREKAAALQRELEKAAREKERREAEERRLKYNSLVGVCSSDLKKYHAGSHEQCCLLAQGYICSVFAVVCKQLSWRWLSLQKSPQSYEITPKGRSKPAVKNPDDYGMDQNSDDSTDDESAPRKPIPSWAEGRQLQQAMLQQYFNPIDVDSYFGEIEAPKLERIFRKSKPRYFKRTSSAVWQSPPRAEAAAF</sequence>
<evidence type="ECO:0000256" key="8">
    <source>
        <dbReference type="ARBA" id="ARBA00022618"/>
    </source>
</evidence>
<evidence type="ECO:0000256" key="2">
    <source>
        <dbReference type="ARBA" id="ARBA00004186"/>
    </source>
</evidence>
<evidence type="ECO:0000256" key="3">
    <source>
        <dbReference type="ARBA" id="ARBA00004214"/>
    </source>
</evidence>
<feature type="compositionally biased region" description="Basic residues" evidence="17">
    <location>
        <begin position="252"/>
        <end position="265"/>
    </location>
</feature>
<dbReference type="GO" id="GO:0005874">
    <property type="term" value="C:microtubule"/>
    <property type="evidence" value="ECO:0007669"/>
    <property type="project" value="UniProtKB-KW"/>
</dbReference>
<dbReference type="GO" id="GO:1990385">
    <property type="term" value="C:meiotic spindle midzone"/>
    <property type="evidence" value="ECO:0007669"/>
    <property type="project" value="TreeGrafter"/>
</dbReference>
<comment type="similarity">
    <text evidence="5">Belongs to the INCENP family.</text>
</comment>
<evidence type="ECO:0000259" key="18">
    <source>
        <dbReference type="Pfam" id="PF03941"/>
    </source>
</evidence>
<dbReference type="InterPro" id="IPR005635">
    <property type="entry name" value="Inner_centromere_prot_ARK-bd"/>
</dbReference>
<evidence type="ECO:0000256" key="14">
    <source>
        <dbReference type="ARBA" id="ARBA00023242"/>
    </source>
</evidence>
<accession>A0A8C9RMD2</accession>
<dbReference type="InterPro" id="IPR022006">
    <property type="entry name" value="INCENP_N"/>
</dbReference>
<dbReference type="Gene3D" id="6.10.250.2990">
    <property type="match status" value="1"/>
</dbReference>
<feature type="domain" description="Chromosome passenger complex (CPC) protein INCENP N-terminal" evidence="19">
    <location>
        <begin position="8"/>
        <end position="41"/>
    </location>
</feature>
<evidence type="ECO:0000256" key="17">
    <source>
        <dbReference type="SAM" id="MobiDB-lite"/>
    </source>
</evidence>
<keyword evidence="16" id="KW-0137">Centromere</keyword>
<evidence type="ECO:0000256" key="11">
    <source>
        <dbReference type="ARBA" id="ARBA00022829"/>
    </source>
</evidence>
<evidence type="ECO:0000256" key="7">
    <source>
        <dbReference type="ARBA" id="ARBA00022490"/>
    </source>
</evidence>
<evidence type="ECO:0008006" key="22">
    <source>
        <dbReference type="Google" id="ProtNLM"/>
    </source>
</evidence>
<comment type="subcellular location">
    <subcellularLocation>
        <location evidence="4">Chromosome</location>
        <location evidence="4">Centromere</location>
        <location evidence="4">Kinetochore</location>
    </subcellularLocation>
    <subcellularLocation>
        <location evidence="2">Cytoplasm</location>
        <location evidence="2">Cytoskeleton</location>
        <location evidence="2">Spindle</location>
    </subcellularLocation>
    <subcellularLocation>
        <location evidence="3">Midbody</location>
    </subcellularLocation>
    <subcellularLocation>
        <location evidence="1">Nucleus</location>
    </subcellularLocation>
</comment>
<dbReference type="AlphaFoldDB" id="A0A8C9RMD2"/>
<evidence type="ECO:0000256" key="15">
    <source>
        <dbReference type="ARBA" id="ARBA00023306"/>
    </source>
</evidence>
<feature type="region of interest" description="Disordered" evidence="17">
    <location>
        <begin position="108"/>
        <end position="137"/>
    </location>
</feature>
<keyword evidence="6" id="KW-0158">Chromosome</keyword>
<keyword evidence="15" id="KW-0131">Cell cycle</keyword>
<dbReference type="GeneTree" id="ENSGT00730000111073"/>
<evidence type="ECO:0000256" key="13">
    <source>
        <dbReference type="ARBA" id="ARBA00023212"/>
    </source>
</evidence>
<dbReference type="GO" id="GO:0000776">
    <property type="term" value="C:kinetochore"/>
    <property type="evidence" value="ECO:0007669"/>
    <property type="project" value="UniProtKB-KW"/>
</dbReference>
<feature type="region of interest" description="Disordered" evidence="17">
    <location>
        <begin position="374"/>
        <end position="533"/>
    </location>
</feature>
<proteinExistence type="inferred from homology"/>
<feature type="compositionally biased region" description="Basic and acidic residues" evidence="17">
    <location>
        <begin position="446"/>
        <end position="533"/>
    </location>
</feature>
<evidence type="ECO:0000259" key="19">
    <source>
        <dbReference type="Pfam" id="PF12178"/>
    </source>
</evidence>
<dbReference type="GO" id="GO:0051310">
    <property type="term" value="P:metaphase chromosome alignment"/>
    <property type="evidence" value="ECO:0007669"/>
    <property type="project" value="TreeGrafter"/>
</dbReference>
<reference evidence="20" key="3">
    <citation type="submission" date="2025-09" db="UniProtKB">
        <authorList>
            <consortium name="Ensembl"/>
        </authorList>
    </citation>
    <scope>IDENTIFICATION</scope>
</reference>
<feature type="region of interest" description="Disordered" evidence="17">
    <location>
        <begin position="213"/>
        <end position="315"/>
    </location>
</feature>
<keyword evidence="14" id="KW-0539">Nucleus</keyword>
<evidence type="ECO:0000256" key="12">
    <source>
        <dbReference type="ARBA" id="ARBA00022838"/>
    </source>
</evidence>
<gene>
    <name evidence="20" type="primary">incenp</name>
</gene>
<dbReference type="GO" id="GO:0051257">
    <property type="term" value="P:meiotic spindle midzone assembly"/>
    <property type="evidence" value="ECO:0007669"/>
    <property type="project" value="TreeGrafter"/>
</dbReference>
<reference evidence="20" key="2">
    <citation type="submission" date="2025-08" db="UniProtKB">
        <authorList>
            <consortium name="Ensembl"/>
        </authorList>
    </citation>
    <scope>IDENTIFICATION</scope>
</reference>
<dbReference type="GO" id="GO:0030496">
    <property type="term" value="C:midbody"/>
    <property type="evidence" value="ECO:0007669"/>
    <property type="project" value="UniProtKB-SubCell"/>
</dbReference>
<evidence type="ECO:0000256" key="9">
    <source>
        <dbReference type="ARBA" id="ARBA00022701"/>
    </source>
</evidence>
<keyword evidence="11" id="KW-0159">Chromosome partition</keyword>
<feature type="region of interest" description="Disordered" evidence="17">
    <location>
        <begin position="51"/>
        <end position="92"/>
    </location>
</feature>
<keyword evidence="21" id="KW-1185">Reference proteome</keyword>
<dbReference type="Ensembl" id="ENSSFOT00015016744.2">
    <property type="protein sequence ID" value="ENSSFOP00015016556.1"/>
    <property type="gene ID" value="ENSSFOG00015010631.2"/>
</dbReference>
<feature type="compositionally biased region" description="Basic residues" evidence="17">
    <location>
        <begin position="221"/>
        <end position="237"/>
    </location>
</feature>
<reference evidence="20 21" key="1">
    <citation type="submission" date="2019-04" db="EMBL/GenBank/DDBJ databases">
        <authorList>
            <consortium name="Wellcome Sanger Institute Data Sharing"/>
        </authorList>
    </citation>
    <scope>NUCLEOTIDE SEQUENCE [LARGE SCALE GENOMIC DNA]</scope>
</reference>
<feature type="compositionally biased region" description="Basic and acidic residues" evidence="17">
    <location>
        <begin position="374"/>
        <end position="438"/>
    </location>
</feature>
<feature type="region of interest" description="Disordered" evidence="17">
    <location>
        <begin position="613"/>
        <end position="653"/>
    </location>
</feature>
<feature type="domain" description="Inner centromere protein ARK-binding" evidence="18">
    <location>
        <begin position="635"/>
        <end position="691"/>
    </location>
</feature>
<evidence type="ECO:0000256" key="4">
    <source>
        <dbReference type="ARBA" id="ARBA00004629"/>
    </source>
</evidence>
<dbReference type="Proteomes" id="UP000694397">
    <property type="component" value="Chromosome 11"/>
</dbReference>
<keyword evidence="12" id="KW-0995">Kinetochore</keyword>
<dbReference type="GO" id="GO:0005634">
    <property type="term" value="C:nucleus"/>
    <property type="evidence" value="ECO:0007669"/>
    <property type="project" value="UniProtKB-SubCell"/>
</dbReference>
<dbReference type="PANTHER" id="PTHR13142:SF1">
    <property type="entry name" value="INNER CENTROMERE PROTEIN"/>
    <property type="match status" value="1"/>
</dbReference>
<keyword evidence="10" id="KW-0498">Mitosis</keyword>
<evidence type="ECO:0000256" key="6">
    <source>
        <dbReference type="ARBA" id="ARBA00022454"/>
    </source>
</evidence>
<dbReference type="Gene3D" id="1.20.5.3600">
    <property type="match status" value="1"/>
</dbReference>
<evidence type="ECO:0000256" key="10">
    <source>
        <dbReference type="ARBA" id="ARBA00022776"/>
    </source>
</evidence>
<evidence type="ECO:0000256" key="5">
    <source>
        <dbReference type="ARBA" id="ARBA00010042"/>
    </source>
</evidence>